<dbReference type="OrthoDB" id="784829at2"/>
<dbReference type="Proteomes" id="UP000002490">
    <property type="component" value="Chromosome"/>
</dbReference>
<accession>A0A3G5L9F4</accession>
<organism evidence="1 2">
    <name type="scientific">Yersinia pestis</name>
    <dbReference type="NCBI Taxonomy" id="632"/>
    <lineage>
        <taxon>Bacteria</taxon>
        <taxon>Pseudomonadati</taxon>
        <taxon>Pseudomonadota</taxon>
        <taxon>Gammaproteobacteria</taxon>
        <taxon>Enterobacterales</taxon>
        <taxon>Yersiniaceae</taxon>
        <taxon>Yersinia</taxon>
    </lineage>
</organism>
<evidence type="ECO:0000313" key="1">
    <source>
        <dbReference type="EMBL" id="AAM86478.1"/>
    </source>
</evidence>
<sequence>MLTPPASGRGYQRKSPRIDGRQFNAYALQHMPESSQPDESLFITCEVFMLVQLVQSEPTYFCLYIQKLPT</sequence>
<proteinExistence type="predicted"/>
<dbReference type="KEGG" id="ypk:y2927"/>
<dbReference type="EMBL" id="AE009952">
    <property type="protein sequence ID" value="AAM86478.1"/>
    <property type="molecule type" value="Genomic_DNA"/>
</dbReference>
<dbReference type="AlphaFoldDB" id="A0A3G5L9F4"/>
<protein>
    <submittedName>
        <fullName evidence="1">Uncharacterized protein</fullName>
    </submittedName>
</protein>
<reference evidence="1 2" key="1">
    <citation type="journal article" date="2002" name="J. Bacteriol.">
        <title>Genome sequence of Yersinia pestis KIM.</title>
        <authorList>
            <person name="Deng W."/>
            <person name="Burland V."/>
            <person name="Plunkett G.III."/>
            <person name="Boutin A."/>
            <person name="Mayhew G.F."/>
            <person name="Liss P."/>
            <person name="Perna N.T."/>
            <person name="Rose D.J."/>
            <person name="Mau B."/>
            <person name="Zhou S."/>
            <person name="Schwartz D.C."/>
            <person name="Fetherston J.D."/>
            <person name="Lindler L.E."/>
            <person name="Brubaker R.R."/>
            <person name="Plana G.V."/>
            <person name="Straley S.C."/>
            <person name="McDonough K.A."/>
            <person name="Nilles M.L."/>
            <person name="Matson J.S."/>
            <person name="Blattner F.R."/>
            <person name="Perry R.D."/>
        </authorList>
    </citation>
    <scope>NUCLEOTIDE SEQUENCE [LARGE SCALE GENOMIC DNA]</scope>
    <source>
        <strain evidence="2">KIM10+ / Biovar Mediaevalis</strain>
    </source>
</reference>
<gene>
    <name evidence="1" type="ordered locus">y2927</name>
</gene>
<evidence type="ECO:0000313" key="2">
    <source>
        <dbReference type="Proteomes" id="UP000002490"/>
    </source>
</evidence>
<name>A0A3G5L9F4_YERPE</name>